<gene>
    <name evidence="2" type="ORF">PanWU01x14_237490</name>
</gene>
<protein>
    <submittedName>
        <fullName evidence="2">Uncharacterized protein</fullName>
    </submittedName>
</protein>
<dbReference type="Proteomes" id="UP000237105">
    <property type="component" value="Unassembled WGS sequence"/>
</dbReference>
<dbReference type="EMBL" id="JXTB01000278">
    <property type="protein sequence ID" value="PON48354.1"/>
    <property type="molecule type" value="Genomic_DNA"/>
</dbReference>
<keyword evidence="3" id="KW-1185">Reference proteome</keyword>
<comment type="caution">
    <text evidence="2">The sequence shown here is derived from an EMBL/GenBank/DDBJ whole genome shotgun (WGS) entry which is preliminary data.</text>
</comment>
<name>A0A2P5BHS5_PARAD</name>
<dbReference type="AlphaFoldDB" id="A0A2P5BHS5"/>
<organism evidence="2 3">
    <name type="scientific">Parasponia andersonii</name>
    <name type="common">Sponia andersonii</name>
    <dbReference type="NCBI Taxonomy" id="3476"/>
    <lineage>
        <taxon>Eukaryota</taxon>
        <taxon>Viridiplantae</taxon>
        <taxon>Streptophyta</taxon>
        <taxon>Embryophyta</taxon>
        <taxon>Tracheophyta</taxon>
        <taxon>Spermatophyta</taxon>
        <taxon>Magnoliopsida</taxon>
        <taxon>eudicotyledons</taxon>
        <taxon>Gunneridae</taxon>
        <taxon>Pentapetalae</taxon>
        <taxon>rosids</taxon>
        <taxon>fabids</taxon>
        <taxon>Rosales</taxon>
        <taxon>Cannabaceae</taxon>
        <taxon>Parasponia</taxon>
    </lineage>
</organism>
<sequence>MGPWAVQGQGRIHPRPWTVRPNPVFASTVGGQKPLGSSTRRPWEAAEDQRTAPDPDSAFNAILGRCAHWANCLDKTAVCQSLAPNGIES</sequence>
<feature type="region of interest" description="Disordered" evidence="1">
    <location>
        <begin position="1"/>
        <end position="55"/>
    </location>
</feature>
<accession>A0A2P5BHS5</accession>
<reference evidence="3" key="1">
    <citation type="submission" date="2016-06" db="EMBL/GenBank/DDBJ databases">
        <title>Parallel loss of symbiosis genes in relatives of nitrogen-fixing non-legume Parasponia.</title>
        <authorList>
            <person name="Van Velzen R."/>
            <person name="Holmer R."/>
            <person name="Bu F."/>
            <person name="Rutten L."/>
            <person name="Van Zeijl A."/>
            <person name="Liu W."/>
            <person name="Santuari L."/>
            <person name="Cao Q."/>
            <person name="Sharma T."/>
            <person name="Shen D."/>
            <person name="Roswanjaya Y."/>
            <person name="Wardhani T."/>
            <person name="Kalhor M.S."/>
            <person name="Jansen J."/>
            <person name="Van den Hoogen J."/>
            <person name="Gungor B."/>
            <person name="Hartog M."/>
            <person name="Hontelez J."/>
            <person name="Verver J."/>
            <person name="Yang W.-C."/>
            <person name="Schijlen E."/>
            <person name="Repin R."/>
            <person name="Schilthuizen M."/>
            <person name="Schranz E."/>
            <person name="Heidstra R."/>
            <person name="Miyata K."/>
            <person name="Fedorova E."/>
            <person name="Kohlen W."/>
            <person name="Bisseling T."/>
            <person name="Smit S."/>
            <person name="Geurts R."/>
        </authorList>
    </citation>
    <scope>NUCLEOTIDE SEQUENCE [LARGE SCALE GENOMIC DNA]</scope>
    <source>
        <strain evidence="3">cv. WU1-14</strain>
    </source>
</reference>
<evidence type="ECO:0000313" key="3">
    <source>
        <dbReference type="Proteomes" id="UP000237105"/>
    </source>
</evidence>
<feature type="compositionally biased region" description="Basic and acidic residues" evidence="1">
    <location>
        <begin position="41"/>
        <end position="53"/>
    </location>
</feature>
<evidence type="ECO:0000256" key="1">
    <source>
        <dbReference type="SAM" id="MobiDB-lite"/>
    </source>
</evidence>
<evidence type="ECO:0000313" key="2">
    <source>
        <dbReference type="EMBL" id="PON48354.1"/>
    </source>
</evidence>
<proteinExistence type="predicted"/>